<evidence type="ECO:0000259" key="12">
    <source>
        <dbReference type="PROSITE" id="PS51959"/>
    </source>
</evidence>
<dbReference type="SUPFAM" id="SSF142877">
    <property type="entry name" value="EndoU-like"/>
    <property type="match status" value="2"/>
</dbReference>
<dbReference type="GO" id="GO:0016829">
    <property type="term" value="F:lyase activity"/>
    <property type="evidence" value="ECO:0007669"/>
    <property type="project" value="UniProtKB-KW"/>
</dbReference>
<evidence type="ECO:0000256" key="3">
    <source>
        <dbReference type="ARBA" id="ARBA00011245"/>
    </source>
</evidence>
<dbReference type="InterPro" id="IPR039787">
    <property type="entry name" value="ENDOU"/>
</dbReference>
<feature type="domain" description="EndoU" evidence="12">
    <location>
        <begin position="84"/>
        <end position="348"/>
    </location>
</feature>
<evidence type="ECO:0000313" key="14">
    <source>
        <dbReference type="Proteomes" id="UP001177023"/>
    </source>
</evidence>
<evidence type="ECO:0000256" key="8">
    <source>
        <dbReference type="ARBA" id="ARBA00022884"/>
    </source>
</evidence>
<evidence type="ECO:0000256" key="1">
    <source>
        <dbReference type="ARBA" id="ARBA00001936"/>
    </source>
</evidence>
<keyword evidence="7 11" id="KW-0378">Hydrolase</keyword>
<feature type="non-terminal residue" evidence="13">
    <location>
        <position position="1"/>
    </location>
</feature>
<dbReference type="GO" id="GO:0016787">
    <property type="term" value="F:hydrolase activity"/>
    <property type="evidence" value="ECO:0007669"/>
    <property type="project" value="UniProtKB-KW"/>
</dbReference>
<dbReference type="GO" id="GO:0003723">
    <property type="term" value="F:RNA binding"/>
    <property type="evidence" value="ECO:0007669"/>
    <property type="project" value="UniProtKB-UniRule"/>
</dbReference>
<organism evidence="13 14">
    <name type="scientific">Mesorhabditis spiculigera</name>
    <dbReference type="NCBI Taxonomy" id="96644"/>
    <lineage>
        <taxon>Eukaryota</taxon>
        <taxon>Metazoa</taxon>
        <taxon>Ecdysozoa</taxon>
        <taxon>Nematoda</taxon>
        <taxon>Chromadorea</taxon>
        <taxon>Rhabditida</taxon>
        <taxon>Rhabditina</taxon>
        <taxon>Rhabditomorpha</taxon>
        <taxon>Rhabditoidea</taxon>
        <taxon>Rhabditidae</taxon>
        <taxon>Mesorhabditinae</taxon>
        <taxon>Mesorhabditis</taxon>
    </lineage>
</organism>
<dbReference type="InterPro" id="IPR037227">
    <property type="entry name" value="EndoU-like"/>
</dbReference>
<dbReference type="CDD" id="cd21159">
    <property type="entry name" value="XendoU"/>
    <property type="match status" value="1"/>
</dbReference>
<keyword evidence="4 11" id="KW-0540">Nuclease</keyword>
<comment type="caution">
    <text evidence="13">The sequence shown here is derived from an EMBL/GenBank/DDBJ whole genome shotgun (WGS) entry which is preliminary data.</text>
</comment>
<keyword evidence="5 11" id="KW-0479">Metal-binding</keyword>
<keyword evidence="14" id="KW-1185">Reference proteome</keyword>
<keyword evidence="8 11" id="KW-0694">RNA-binding</keyword>
<reference evidence="13" key="1">
    <citation type="submission" date="2023-06" db="EMBL/GenBank/DDBJ databases">
        <authorList>
            <person name="Delattre M."/>
        </authorList>
    </citation>
    <scope>NUCLEOTIDE SEQUENCE</scope>
    <source>
        <strain evidence="13">AF72</strain>
    </source>
</reference>
<sequence>MWGKAEAIEKSFLLNSSPEAEFMAYTVCALAGDGNCAATIQGVTLNLVATTKTVNGQQVIDECYPTVGAATKTTPAPPKSAAPTDAELQAVVTAMRNADVDRFQYSDYTLNWGKKEVGNQDVSSAPLFTWVNETLFERTVYKKLIAIYDQTLFHADTCIPESNSSLRTAILKDWLDMTANTTVFQLAANYLQKAGKCKDIDDLKTRLYTLWFGTYSRCDNGILGSSGWEHVFSGEWKGTVVDGHHNWINYYRQEKAGGINYHGHYSNCGNFTGTFQYQWQKAFKKTGGFLIGTSPSFDFSLLSICVLTHPNGNNCKFNIDGFPVGAVTYTQKCSVGTCIGTAYPVDFCSG</sequence>
<dbReference type="EMBL" id="CATQJA010002641">
    <property type="protein sequence ID" value="CAJ0575918.1"/>
    <property type="molecule type" value="Genomic_DNA"/>
</dbReference>
<comment type="similarity">
    <text evidence="2 11">Belongs to the ENDOU family.</text>
</comment>
<dbReference type="InterPro" id="IPR018998">
    <property type="entry name" value="EndoU_C"/>
</dbReference>
<evidence type="ECO:0000256" key="4">
    <source>
        <dbReference type="ARBA" id="ARBA00022722"/>
    </source>
</evidence>
<name>A0AA36CWX0_9BILA</name>
<comment type="subunit">
    <text evidence="3 11">Monomer.</text>
</comment>
<gene>
    <name evidence="13" type="ORF">MSPICULIGERA_LOCUS14219</name>
</gene>
<keyword evidence="9 11" id="KW-0464">Manganese</keyword>
<dbReference type="GO" id="GO:0046872">
    <property type="term" value="F:metal ion binding"/>
    <property type="evidence" value="ECO:0007669"/>
    <property type="project" value="UniProtKB-UniRule"/>
</dbReference>
<dbReference type="AlphaFoldDB" id="A0AA36CWX0"/>
<evidence type="ECO:0000256" key="6">
    <source>
        <dbReference type="ARBA" id="ARBA00022759"/>
    </source>
</evidence>
<keyword evidence="6 11" id="KW-0255">Endonuclease</keyword>
<dbReference type="Pfam" id="PF09412">
    <property type="entry name" value="XendoU"/>
    <property type="match status" value="1"/>
</dbReference>
<accession>A0AA36CWX0</accession>
<keyword evidence="10" id="KW-0456">Lyase</keyword>
<dbReference type="PANTHER" id="PTHR12439:SF42">
    <property type="entry name" value="ENDORIBONUCLEASE-RELATED"/>
    <property type="match status" value="1"/>
</dbReference>
<dbReference type="PROSITE" id="PS51959">
    <property type="entry name" value="ENDOU"/>
    <property type="match status" value="2"/>
</dbReference>
<evidence type="ECO:0000256" key="10">
    <source>
        <dbReference type="ARBA" id="ARBA00023239"/>
    </source>
</evidence>
<dbReference type="GO" id="GO:0004521">
    <property type="term" value="F:RNA endonuclease activity"/>
    <property type="evidence" value="ECO:0007669"/>
    <property type="project" value="UniProtKB-UniRule"/>
</dbReference>
<dbReference type="PANTHER" id="PTHR12439">
    <property type="entry name" value="PLACENTAL PROTEIN 11-RELATED"/>
    <property type="match status" value="1"/>
</dbReference>
<evidence type="ECO:0000313" key="13">
    <source>
        <dbReference type="EMBL" id="CAJ0575918.1"/>
    </source>
</evidence>
<evidence type="ECO:0000256" key="5">
    <source>
        <dbReference type="ARBA" id="ARBA00022723"/>
    </source>
</evidence>
<dbReference type="Proteomes" id="UP001177023">
    <property type="component" value="Unassembled WGS sequence"/>
</dbReference>
<proteinExistence type="inferred from homology"/>
<evidence type="ECO:0000256" key="7">
    <source>
        <dbReference type="ARBA" id="ARBA00022801"/>
    </source>
</evidence>
<evidence type="ECO:0000256" key="9">
    <source>
        <dbReference type="ARBA" id="ARBA00023211"/>
    </source>
</evidence>
<evidence type="ECO:0000256" key="11">
    <source>
        <dbReference type="RuleBase" id="RU367085"/>
    </source>
</evidence>
<feature type="domain" description="EndoU" evidence="12">
    <location>
        <begin position="1"/>
        <end position="69"/>
    </location>
</feature>
<evidence type="ECO:0000256" key="2">
    <source>
        <dbReference type="ARBA" id="ARBA00010168"/>
    </source>
</evidence>
<protein>
    <recommendedName>
        <fullName evidence="12">EndoU domain-containing protein</fullName>
    </recommendedName>
</protein>
<comment type="cofactor">
    <cofactor evidence="1 11">
        <name>Mn(2+)</name>
        <dbReference type="ChEBI" id="CHEBI:29035"/>
    </cofactor>
</comment>